<evidence type="ECO:0000313" key="1">
    <source>
        <dbReference type="EMBL" id="KKK43068.1"/>
    </source>
</evidence>
<protein>
    <recommendedName>
        <fullName evidence="2">Sialidase domain-containing protein</fullName>
    </recommendedName>
</protein>
<evidence type="ECO:0008006" key="2">
    <source>
        <dbReference type="Google" id="ProtNLM"/>
    </source>
</evidence>
<sequence>ITADPGISLQGFDEPNACQFADGRIFIIARAKDILVTQDQPGFPGVKLFSISEDNGRTWTKPAPLCYEDGSYVYSSASYPDTFCSSKNGKPYVIININEKPTMGCDPRSVLQIAELSTDPVVIKRDTVAIIEEKLPEHDPMVRFSMWLPLEQRETKNMLLFMKLMMSEYCPIRNGYDFNCHRYEIILPE</sequence>
<accession>A0A0F8VF06</accession>
<comment type="caution">
    <text evidence="1">The sequence shown here is derived from an EMBL/GenBank/DDBJ whole genome shotgun (WGS) entry which is preliminary data.</text>
</comment>
<name>A0A0F8VF06_9ZZZZ</name>
<feature type="non-terminal residue" evidence="1">
    <location>
        <position position="1"/>
    </location>
</feature>
<dbReference type="InterPro" id="IPR036278">
    <property type="entry name" value="Sialidase_sf"/>
</dbReference>
<dbReference type="CDD" id="cd15482">
    <property type="entry name" value="Sialidase_non-viral"/>
    <property type="match status" value="1"/>
</dbReference>
<dbReference type="EMBL" id="LAZR01070280">
    <property type="protein sequence ID" value="KKK43068.1"/>
    <property type="molecule type" value="Genomic_DNA"/>
</dbReference>
<gene>
    <name evidence="1" type="ORF">LCGC14_3169040</name>
</gene>
<reference evidence="1" key="1">
    <citation type="journal article" date="2015" name="Nature">
        <title>Complex archaea that bridge the gap between prokaryotes and eukaryotes.</title>
        <authorList>
            <person name="Spang A."/>
            <person name="Saw J.H."/>
            <person name="Jorgensen S.L."/>
            <person name="Zaremba-Niedzwiedzka K."/>
            <person name="Martijn J."/>
            <person name="Lind A.E."/>
            <person name="van Eijk R."/>
            <person name="Schleper C."/>
            <person name="Guy L."/>
            <person name="Ettema T.J."/>
        </authorList>
    </citation>
    <scope>NUCLEOTIDE SEQUENCE</scope>
</reference>
<dbReference type="SUPFAM" id="SSF50939">
    <property type="entry name" value="Sialidases"/>
    <property type="match status" value="1"/>
</dbReference>
<dbReference type="AlphaFoldDB" id="A0A0F8VF06"/>
<proteinExistence type="predicted"/>
<organism evidence="1">
    <name type="scientific">marine sediment metagenome</name>
    <dbReference type="NCBI Taxonomy" id="412755"/>
    <lineage>
        <taxon>unclassified sequences</taxon>
        <taxon>metagenomes</taxon>
        <taxon>ecological metagenomes</taxon>
    </lineage>
</organism>
<dbReference type="Gene3D" id="2.120.10.10">
    <property type="match status" value="1"/>
</dbReference>